<dbReference type="OrthoDB" id="432835at2759"/>
<feature type="transmembrane region" description="Helical" evidence="6">
    <location>
        <begin position="84"/>
        <end position="107"/>
    </location>
</feature>
<keyword evidence="3 6" id="KW-0812">Transmembrane</keyword>
<dbReference type="PIRSF" id="PIRSF002419">
    <property type="entry name" value="Tetraspanin"/>
    <property type="match status" value="1"/>
</dbReference>
<evidence type="ECO:0000313" key="7">
    <source>
        <dbReference type="EMBL" id="KAG8038180.1"/>
    </source>
</evidence>
<dbReference type="PANTHER" id="PTHR19282">
    <property type="entry name" value="TETRASPANIN"/>
    <property type="match status" value="1"/>
</dbReference>
<dbReference type="CDD" id="cd03165">
    <property type="entry name" value="NET-5_like_LEL"/>
    <property type="match status" value="1"/>
</dbReference>
<organism evidence="7 8">
    <name type="scientific">Cotesia typhae</name>
    <dbReference type="NCBI Taxonomy" id="2053667"/>
    <lineage>
        <taxon>Eukaryota</taxon>
        <taxon>Metazoa</taxon>
        <taxon>Ecdysozoa</taxon>
        <taxon>Arthropoda</taxon>
        <taxon>Hexapoda</taxon>
        <taxon>Insecta</taxon>
        <taxon>Pterygota</taxon>
        <taxon>Neoptera</taxon>
        <taxon>Endopterygota</taxon>
        <taxon>Hymenoptera</taxon>
        <taxon>Apocrita</taxon>
        <taxon>Ichneumonoidea</taxon>
        <taxon>Braconidae</taxon>
        <taxon>Microgastrinae</taxon>
        <taxon>Cotesia</taxon>
    </lineage>
</organism>
<evidence type="ECO:0008006" key="9">
    <source>
        <dbReference type="Google" id="ProtNLM"/>
    </source>
</evidence>
<dbReference type="Proteomes" id="UP000729913">
    <property type="component" value="Unassembled WGS sequence"/>
</dbReference>
<gene>
    <name evidence="7" type="ORF">G9C98_006505</name>
</gene>
<reference evidence="7" key="2">
    <citation type="submission" date="2021-04" db="EMBL/GenBank/DDBJ databases">
        <title>Genome-wide patterns of bracovirus chromosomal integration into multiple host tissues during parasitism.</title>
        <authorList>
            <person name="Chebbi M.A.C."/>
        </authorList>
    </citation>
    <scope>NUCLEOTIDE SEQUENCE</scope>
    <source>
        <tissue evidence="7">Whole body</tissue>
    </source>
</reference>
<keyword evidence="4 6" id="KW-1133">Transmembrane helix</keyword>
<dbReference type="GO" id="GO:0005886">
    <property type="term" value="C:plasma membrane"/>
    <property type="evidence" value="ECO:0007669"/>
    <property type="project" value="TreeGrafter"/>
</dbReference>
<dbReference type="Pfam" id="PF00335">
    <property type="entry name" value="Tetraspanin"/>
    <property type="match status" value="1"/>
</dbReference>
<sequence length="257" mass="29135">MSRTGYTCIRHVFCSLNVLVWLSACGILGAVLWLRLANSGLANLVPQYNFASADTVFLIIGGVTFVVAFFGCCGAWFQSRFMLITYFSLVIMLFLAEFMLGALTFVFREQISRSVQQELLLGIHKHYNVTREPGTLPALWDHIHQGLHCCGVRDYTDWFQIDAWPTEFRVPDSCCIKRERYCGRLDPEGQNKESWYKEGCAAAIQTWVVQRLHVLGTVGLMVGFLQLFGLITSMILFCTVKHKRASHSYKSYDTSAS</sequence>
<dbReference type="PROSITE" id="PS51257">
    <property type="entry name" value="PROKAR_LIPOPROTEIN"/>
    <property type="match status" value="1"/>
</dbReference>
<accession>A0A8J5QPG2</accession>
<keyword evidence="5 6" id="KW-0472">Membrane</keyword>
<proteinExistence type="inferred from homology"/>
<evidence type="ECO:0000256" key="4">
    <source>
        <dbReference type="ARBA" id="ARBA00022989"/>
    </source>
</evidence>
<comment type="similarity">
    <text evidence="2">Belongs to the tetraspanin (TM4SF) family.</text>
</comment>
<dbReference type="EMBL" id="JAAOIC020000044">
    <property type="protein sequence ID" value="KAG8038180.1"/>
    <property type="molecule type" value="Genomic_DNA"/>
</dbReference>
<evidence type="ECO:0000313" key="8">
    <source>
        <dbReference type="Proteomes" id="UP000729913"/>
    </source>
</evidence>
<dbReference type="InterPro" id="IPR000301">
    <property type="entry name" value="Tetraspanin_animals"/>
</dbReference>
<feature type="transmembrane region" description="Helical" evidence="6">
    <location>
        <begin position="218"/>
        <end position="240"/>
    </location>
</feature>
<dbReference type="InterPro" id="IPR018499">
    <property type="entry name" value="Tetraspanin/Peripherin"/>
</dbReference>
<evidence type="ECO:0000256" key="5">
    <source>
        <dbReference type="ARBA" id="ARBA00023136"/>
    </source>
</evidence>
<comment type="caution">
    <text evidence="7">The sequence shown here is derived from an EMBL/GenBank/DDBJ whole genome shotgun (WGS) entry which is preliminary data.</text>
</comment>
<evidence type="ECO:0000256" key="2">
    <source>
        <dbReference type="ARBA" id="ARBA00006840"/>
    </source>
</evidence>
<comment type="subcellular location">
    <subcellularLocation>
        <location evidence="1">Membrane</location>
        <topology evidence="1">Multi-pass membrane protein</topology>
    </subcellularLocation>
</comment>
<keyword evidence="8" id="KW-1185">Reference proteome</keyword>
<evidence type="ECO:0000256" key="6">
    <source>
        <dbReference type="SAM" id="Phobius"/>
    </source>
</evidence>
<dbReference type="AlphaFoldDB" id="A0A8J5QPG2"/>
<evidence type="ECO:0000256" key="3">
    <source>
        <dbReference type="ARBA" id="ARBA00022692"/>
    </source>
</evidence>
<reference evidence="7" key="1">
    <citation type="submission" date="2020-03" db="EMBL/GenBank/DDBJ databases">
        <authorList>
            <person name="Chebbi M.A."/>
            <person name="Drezen J.M."/>
        </authorList>
    </citation>
    <scope>NUCLEOTIDE SEQUENCE</scope>
    <source>
        <tissue evidence="7">Whole body</tissue>
    </source>
</reference>
<feature type="transmembrane region" description="Helical" evidence="6">
    <location>
        <begin position="12"/>
        <end position="36"/>
    </location>
</feature>
<evidence type="ECO:0000256" key="1">
    <source>
        <dbReference type="ARBA" id="ARBA00004141"/>
    </source>
</evidence>
<protein>
    <recommendedName>
        <fullName evidence="9">Tetraspanin</fullName>
    </recommendedName>
</protein>
<dbReference type="PANTHER" id="PTHR19282:SF478">
    <property type="entry name" value="TETRASPANIN"/>
    <property type="match status" value="1"/>
</dbReference>
<feature type="transmembrane region" description="Helical" evidence="6">
    <location>
        <begin position="56"/>
        <end position="77"/>
    </location>
</feature>
<name>A0A8J5QPG2_9HYME</name>